<dbReference type="InterPro" id="IPR003593">
    <property type="entry name" value="AAA+_ATPase"/>
</dbReference>
<dbReference type="Pfam" id="PF00005">
    <property type="entry name" value="ABC_tran"/>
    <property type="match status" value="1"/>
</dbReference>
<keyword evidence="12" id="KW-1185">Reference proteome</keyword>
<feature type="domain" description="ABC transmembrane type-1" evidence="10">
    <location>
        <begin position="74"/>
        <end position="357"/>
    </location>
</feature>
<dbReference type="EMBL" id="BSBI01000003">
    <property type="protein sequence ID" value="GLF94761.1"/>
    <property type="molecule type" value="Genomic_DNA"/>
</dbReference>
<dbReference type="PROSITE" id="PS50893">
    <property type="entry name" value="ABC_TRANSPORTER_2"/>
    <property type="match status" value="1"/>
</dbReference>
<gene>
    <name evidence="11" type="ORF">SYYSPA8_10710</name>
</gene>
<feature type="transmembrane region" description="Helical" evidence="8">
    <location>
        <begin position="216"/>
        <end position="233"/>
    </location>
</feature>
<evidence type="ECO:0000256" key="5">
    <source>
        <dbReference type="ARBA" id="ARBA00022989"/>
    </source>
</evidence>
<comment type="subcellular location">
    <subcellularLocation>
        <location evidence="1">Cell membrane</location>
        <topology evidence="1">Multi-pass membrane protein</topology>
    </subcellularLocation>
</comment>
<evidence type="ECO:0000313" key="12">
    <source>
        <dbReference type="Proteomes" id="UP001291653"/>
    </source>
</evidence>
<comment type="caution">
    <text evidence="11">The sequence shown here is derived from an EMBL/GenBank/DDBJ whole genome shotgun (WGS) entry which is preliminary data.</text>
</comment>
<evidence type="ECO:0000256" key="7">
    <source>
        <dbReference type="SAM" id="MobiDB-lite"/>
    </source>
</evidence>
<keyword evidence="2 8" id="KW-0812">Transmembrane</keyword>
<keyword evidence="5 8" id="KW-1133">Transmembrane helix</keyword>
<dbReference type="CDD" id="cd18546">
    <property type="entry name" value="ABC_6TM_Rv0194_D2_like"/>
    <property type="match status" value="1"/>
</dbReference>
<name>A0ABQ5NXS2_9ACTN</name>
<evidence type="ECO:0000256" key="6">
    <source>
        <dbReference type="ARBA" id="ARBA00023136"/>
    </source>
</evidence>
<feature type="transmembrane region" description="Helical" evidence="8">
    <location>
        <begin position="108"/>
        <end position="132"/>
    </location>
</feature>
<dbReference type="Proteomes" id="UP001291653">
    <property type="component" value="Unassembled WGS sequence"/>
</dbReference>
<dbReference type="InterPro" id="IPR017871">
    <property type="entry name" value="ABC_transporter-like_CS"/>
</dbReference>
<dbReference type="InterPro" id="IPR011527">
    <property type="entry name" value="ABC1_TM_dom"/>
</dbReference>
<reference evidence="11 12" key="1">
    <citation type="submission" date="2022-10" db="EMBL/GenBank/DDBJ databases">
        <title>Draft genome sequence of Streptomyces sp. YSPA8.</title>
        <authorList>
            <person name="Moriuchi R."/>
            <person name="Dohra H."/>
            <person name="Yamamura H."/>
            <person name="Kodani S."/>
        </authorList>
    </citation>
    <scope>NUCLEOTIDE SEQUENCE [LARGE SCALE GENOMIC DNA]</scope>
    <source>
        <strain evidence="11 12">YSPA8</strain>
    </source>
</reference>
<evidence type="ECO:0000259" key="10">
    <source>
        <dbReference type="PROSITE" id="PS50929"/>
    </source>
</evidence>
<evidence type="ECO:0000256" key="4">
    <source>
        <dbReference type="ARBA" id="ARBA00022840"/>
    </source>
</evidence>
<dbReference type="SMART" id="SM00382">
    <property type="entry name" value="AAA"/>
    <property type="match status" value="1"/>
</dbReference>
<feature type="domain" description="ABC transporter" evidence="9">
    <location>
        <begin position="396"/>
        <end position="630"/>
    </location>
</feature>
<keyword evidence="6 8" id="KW-0472">Membrane</keyword>
<feature type="transmembrane region" description="Helical" evidence="8">
    <location>
        <begin position="295"/>
        <end position="319"/>
    </location>
</feature>
<evidence type="ECO:0000256" key="1">
    <source>
        <dbReference type="ARBA" id="ARBA00004651"/>
    </source>
</evidence>
<dbReference type="Pfam" id="PF00664">
    <property type="entry name" value="ABC_membrane"/>
    <property type="match status" value="1"/>
</dbReference>
<dbReference type="SUPFAM" id="SSF90123">
    <property type="entry name" value="ABC transporter transmembrane region"/>
    <property type="match status" value="1"/>
</dbReference>
<evidence type="ECO:0000259" key="9">
    <source>
        <dbReference type="PROSITE" id="PS50893"/>
    </source>
</evidence>
<dbReference type="SUPFAM" id="SSF52540">
    <property type="entry name" value="P-loop containing nucleoside triphosphate hydrolases"/>
    <property type="match status" value="1"/>
</dbReference>
<dbReference type="Gene3D" id="3.40.50.300">
    <property type="entry name" value="P-loop containing nucleotide triphosphate hydrolases"/>
    <property type="match status" value="1"/>
</dbReference>
<dbReference type="InterPro" id="IPR036640">
    <property type="entry name" value="ABC1_TM_sf"/>
</dbReference>
<evidence type="ECO:0000256" key="8">
    <source>
        <dbReference type="SAM" id="Phobius"/>
    </source>
</evidence>
<dbReference type="PANTHER" id="PTHR43394:SF7">
    <property type="entry name" value="ABC TRANSPORTER B FAMILY MEMBER 28"/>
    <property type="match status" value="1"/>
</dbReference>
<dbReference type="PROSITE" id="PS00211">
    <property type="entry name" value="ABC_TRANSPORTER_1"/>
    <property type="match status" value="1"/>
</dbReference>
<keyword evidence="4 11" id="KW-0067">ATP-binding</keyword>
<feature type="transmembrane region" description="Helical" evidence="8">
    <location>
        <begin position="71"/>
        <end position="96"/>
    </location>
</feature>
<evidence type="ECO:0000313" key="11">
    <source>
        <dbReference type="EMBL" id="GLF94761.1"/>
    </source>
</evidence>
<dbReference type="InterPro" id="IPR003439">
    <property type="entry name" value="ABC_transporter-like_ATP-bd"/>
</dbReference>
<sequence>MTAATTSGTTGTTGGAEHTDPEPPLPLASAPAGPGDSGDSGDPFDRDDLPTPPGATGALLRSLLAPHRARVARLAVLLLFQQFAVQAGPLLVAYAIDRGVPAFRDADYGPLIAVATGYGLCAVGAGLLQYLFITVSGRLSQDVLLDLRGRIFRHAQALSVDFHERYTSGRLISRSTTDVESLRELLEEGLQELINVLLSFVYISALLLWLDLGIGALAMASFVPLYLLIRIYRRRAAAIYGARSTAMAGVIVKFTETLNGIRPVRAFRRERPNDIDFQELNARHERTNGDAMLEVAIYVVGSRVVAGTALAGMVLWGAWRVADGTLALGVLAAAALYLRRLYDPIDRLAIFLNSFESAAASLSKIAGLLAQTPTVPEAEHPRELPPRRGDGPGRAVVLDGVSFGYRTGGEVLPRFDLTIPAGQTVAVVGSTGAGKSTLAKLVARFYDPSGGRVLLDGTDLRELSVAELRRGVVMVTQESFLFSGTVAENIAVGRPDATREQIEEAARAIGAHGFISALPDGYDTDVRKRGGRISAGQRQLVGFARALLADPAVLILDEATSSLDIPGERSVQRAMDTVLHGRTAVVIAHRLSTVEGADRVLVMERGRIVEDGSPAELIGGTGRFADLHRAWRDSLV</sequence>
<evidence type="ECO:0000256" key="2">
    <source>
        <dbReference type="ARBA" id="ARBA00022692"/>
    </source>
</evidence>
<evidence type="ECO:0000256" key="3">
    <source>
        <dbReference type="ARBA" id="ARBA00022741"/>
    </source>
</evidence>
<dbReference type="InterPro" id="IPR027417">
    <property type="entry name" value="P-loop_NTPase"/>
</dbReference>
<organism evidence="11 12">
    <name type="scientific">Streptomyces yaizuensis</name>
    <dbReference type="NCBI Taxonomy" id="2989713"/>
    <lineage>
        <taxon>Bacteria</taxon>
        <taxon>Bacillati</taxon>
        <taxon>Actinomycetota</taxon>
        <taxon>Actinomycetes</taxon>
        <taxon>Kitasatosporales</taxon>
        <taxon>Streptomycetaceae</taxon>
        <taxon>Streptomyces</taxon>
    </lineage>
</organism>
<keyword evidence="3" id="KW-0547">Nucleotide-binding</keyword>
<feature type="compositionally biased region" description="Low complexity" evidence="7">
    <location>
        <begin position="1"/>
        <end position="10"/>
    </location>
</feature>
<proteinExistence type="predicted"/>
<dbReference type="PANTHER" id="PTHR43394">
    <property type="entry name" value="ATP-DEPENDENT PERMEASE MDL1, MITOCHONDRIAL"/>
    <property type="match status" value="1"/>
</dbReference>
<feature type="transmembrane region" description="Helical" evidence="8">
    <location>
        <begin position="193"/>
        <end position="210"/>
    </location>
</feature>
<dbReference type="PROSITE" id="PS50929">
    <property type="entry name" value="ABC_TM1F"/>
    <property type="match status" value="1"/>
</dbReference>
<dbReference type="InterPro" id="IPR039421">
    <property type="entry name" value="Type_1_exporter"/>
</dbReference>
<protein>
    <submittedName>
        <fullName evidence="11">ABC transporter ATP-binding protein/permease</fullName>
    </submittedName>
</protein>
<dbReference type="GO" id="GO:0005524">
    <property type="term" value="F:ATP binding"/>
    <property type="evidence" value="ECO:0007669"/>
    <property type="project" value="UniProtKB-KW"/>
</dbReference>
<accession>A0ABQ5NXS2</accession>
<dbReference type="Gene3D" id="1.20.1560.10">
    <property type="entry name" value="ABC transporter type 1, transmembrane domain"/>
    <property type="match status" value="1"/>
</dbReference>
<feature type="region of interest" description="Disordered" evidence="7">
    <location>
        <begin position="1"/>
        <end position="52"/>
    </location>
</feature>
<dbReference type="RefSeq" id="WP_323446816.1">
    <property type="nucleotide sequence ID" value="NZ_BSBI01000003.1"/>
</dbReference>